<accession>A0AAW2ESF8</accession>
<gene>
    <name evidence="2" type="ORF">PUN28_016418</name>
</gene>
<dbReference type="EMBL" id="JADYXP020000019">
    <property type="protein sequence ID" value="KAL0104767.1"/>
    <property type="molecule type" value="Genomic_DNA"/>
</dbReference>
<dbReference type="AlphaFoldDB" id="A0AAW2ESF8"/>
<comment type="caution">
    <text evidence="2">The sequence shown here is derived from an EMBL/GenBank/DDBJ whole genome shotgun (WGS) entry which is preliminary data.</text>
</comment>
<evidence type="ECO:0008006" key="4">
    <source>
        <dbReference type="Google" id="ProtNLM"/>
    </source>
</evidence>
<protein>
    <recommendedName>
        <fullName evidence="4">Secreted protein</fullName>
    </recommendedName>
</protein>
<keyword evidence="1" id="KW-1133">Transmembrane helix</keyword>
<proteinExistence type="predicted"/>
<evidence type="ECO:0000256" key="1">
    <source>
        <dbReference type="SAM" id="Phobius"/>
    </source>
</evidence>
<organism evidence="2 3">
    <name type="scientific">Cardiocondyla obscurior</name>
    <dbReference type="NCBI Taxonomy" id="286306"/>
    <lineage>
        <taxon>Eukaryota</taxon>
        <taxon>Metazoa</taxon>
        <taxon>Ecdysozoa</taxon>
        <taxon>Arthropoda</taxon>
        <taxon>Hexapoda</taxon>
        <taxon>Insecta</taxon>
        <taxon>Pterygota</taxon>
        <taxon>Neoptera</taxon>
        <taxon>Endopterygota</taxon>
        <taxon>Hymenoptera</taxon>
        <taxon>Apocrita</taxon>
        <taxon>Aculeata</taxon>
        <taxon>Formicoidea</taxon>
        <taxon>Formicidae</taxon>
        <taxon>Myrmicinae</taxon>
        <taxon>Cardiocondyla</taxon>
    </lineage>
</organism>
<keyword evidence="1" id="KW-0472">Membrane</keyword>
<evidence type="ECO:0000313" key="2">
    <source>
        <dbReference type="EMBL" id="KAL0104767.1"/>
    </source>
</evidence>
<feature type="transmembrane region" description="Helical" evidence="1">
    <location>
        <begin position="46"/>
        <end position="65"/>
    </location>
</feature>
<dbReference type="Proteomes" id="UP001430953">
    <property type="component" value="Unassembled WGS sequence"/>
</dbReference>
<name>A0AAW2ESF8_9HYME</name>
<keyword evidence="3" id="KW-1185">Reference proteome</keyword>
<evidence type="ECO:0000313" key="3">
    <source>
        <dbReference type="Proteomes" id="UP001430953"/>
    </source>
</evidence>
<sequence length="105" mass="12287">MTMSKRYMLKLLYFCVSNSARAHRCENLPGREIKFNSQGTCSVVAFYFINQINIYIFFFLVHIHIMKEHAFSRSIIKPSSSTEKTLLFVRCRSRNCSRVMIIPPA</sequence>
<reference evidence="2 3" key="1">
    <citation type="submission" date="2023-03" db="EMBL/GenBank/DDBJ databases">
        <title>High recombination rates correlate with genetic variation in Cardiocondyla obscurior ants.</title>
        <authorList>
            <person name="Errbii M."/>
        </authorList>
    </citation>
    <scope>NUCLEOTIDE SEQUENCE [LARGE SCALE GENOMIC DNA]</scope>
    <source>
        <strain evidence="2">Alpha-2009</strain>
        <tissue evidence="2">Whole body</tissue>
    </source>
</reference>
<keyword evidence="1" id="KW-0812">Transmembrane</keyword>